<evidence type="ECO:0000313" key="3">
    <source>
        <dbReference type="Proteomes" id="UP000828390"/>
    </source>
</evidence>
<gene>
    <name evidence="2" type="ORF">DPMN_024432</name>
</gene>
<dbReference type="EMBL" id="JAIWYP010000002">
    <property type="protein sequence ID" value="KAH3861502.1"/>
    <property type="molecule type" value="Genomic_DNA"/>
</dbReference>
<organism evidence="2 3">
    <name type="scientific">Dreissena polymorpha</name>
    <name type="common">Zebra mussel</name>
    <name type="synonym">Mytilus polymorpha</name>
    <dbReference type="NCBI Taxonomy" id="45954"/>
    <lineage>
        <taxon>Eukaryota</taxon>
        <taxon>Metazoa</taxon>
        <taxon>Spiralia</taxon>
        <taxon>Lophotrochozoa</taxon>
        <taxon>Mollusca</taxon>
        <taxon>Bivalvia</taxon>
        <taxon>Autobranchia</taxon>
        <taxon>Heteroconchia</taxon>
        <taxon>Euheterodonta</taxon>
        <taxon>Imparidentia</taxon>
        <taxon>Neoheterodontei</taxon>
        <taxon>Myida</taxon>
        <taxon>Dreissenoidea</taxon>
        <taxon>Dreissenidae</taxon>
        <taxon>Dreissena</taxon>
    </lineage>
</organism>
<comment type="caution">
    <text evidence="2">The sequence shown here is derived from an EMBL/GenBank/DDBJ whole genome shotgun (WGS) entry which is preliminary data.</text>
</comment>
<accession>A0A9D4LMJ5</accession>
<evidence type="ECO:0000313" key="2">
    <source>
        <dbReference type="EMBL" id="KAH3861502.1"/>
    </source>
</evidence>
<feature type="region of interest" description="Disordered" evidence="1">
    <location>
        <begin position="31"/>
        <end position="56"/>
    </location>
</feature>
<dbReference type="AlphaFoldDB" id="A0A9D4LMJ5"/>
<dbReference type="Proteomes" id="UP000828390">
    <property type="component" value="Unassembled WGS sequence"/>
</dbReference>
<name>A0A9D4LMJ5_DREPO</name>
<sequence length="56" mass="6224">MRRLQVSALLVARRRSLVAWRWSTTEHGGQCVMTSSQSTAQRSSAGCSDLRTPSKM</sequence>
<reference evidence="2" key="2">
    <citation type="submission" date="2020-11" db="EMBL/GenBank/DDBJ databases">
        <authorList>
            <person name="McCartney M.A."/>
            <person name="Auch B."/>
            <person name="Kono T."/>
            <person name="Mallez S."/>
            <person name="Becker A."/>
            <person name="Gohl D.M."/>
            <person name="Silverstein K.A.T."/>
            <person name="Koren S."/>
            <person name="Bechman K.B."/>
            <person name="Herman A."/>
            <person name="Abrahante J.E."/>
            <person name="Garbe J."/>
        </authorList>
    </citation>
    <scope>NUCLEOTIDE SEQUENCE</scope>
    <source>
        <strain evidence="2">Duluth1</strain>
        <tissue evidence="2">Whole animal</tissue>
    </source>
</reference>
<protein>
    <submittedName>
        <fullName evidence="2">Uncharacterized protein</fullName>
    </submittedName>
</protein>
<feature type="compositionally biased region" description="Low complexity" evidence="1">
    <location>
        <begin position="34"/>
        <end position="45"/>
    </location>
</feature>
<proteinExistence type="predicted"/>
<keyword evidence="3" id="KW-1185">Reference proteome</keyword>
<reference evidence="2" key="1">
    <citation type="journal article" date="2019" name="bioRxiv">
        <title>The Genome of the Zebra Mussel, Dreissena polymorpha: A Resource for Invasive Species Research.</title>
        <authorList>
            <person name="McCartney M.A."/>
            <person name="Auch B."/>
            <person name="Kono T."/>
            <person name="Mallez S."/>
            <person name="Zhang Y."/>
            <person name="Obille A."/>
            <person name="Becker A."/>
            <person name="Abrahante J.E."/>
            <person name="Garbe J."/>
            <person name="Badalamenti J.P."/>
            <person name="Herman A."/>
            <person name="Mangelson H."/>
            <person name="Liachko I."/>
            <person name="Sullivan S."/>
            <person name="Sone E.D."/>
            <person name="Koren S."/>
            <person name="Silverstein K.A.T."/>
            <person name="Beckman K.B."/>
            <person name="Gohl D.M."/>
        </authorList>
    </citation>
    <scope>NUCLEOTIDE SEQUENCE</scope>
    <source>
        <strain evidence="2">Duluth1</strain>
        <tissue evidence="2">Whole animal</tissue>
    </source>
</reference>
<evidence type="ECO:0000256" key="1">
    <source>
        <dbReference type="SAM" id="MobiDB-lite"/>
    </source>
</evidence>